<reference evidence="1 2" key="1">
    <citation type="submission" date="2015-02" db="EMBL/GenBank/DDBJ databases">
        <title>Improved understanding of the partial-nitritation anammox process through 23 genomes representing the majority of the microbial community.</title>
        <authorList>
            <person name="Speth D.R."/>
            <person name="In T Zandt M."/>
            <person name="Guerrero Cruz S."/>
            <person name="Jetten M.S."/>
            <person name="Dutilh B.E."/>
        </authorList>
    </citation>
    <scope>NUCLEOTIDE SEQUENCE [LARGE SCALE GENOMIC DNA]</scope>
    <source>
        <strain evidence="1">OLB20</strain>
    </source>
</reference>
<proteinExistence type="predicted"/>
<dbReference type="InterPro" id="IPR036805">
    <property type="entry name" value="Tscrpt_elong_fac_GreA/B_N_sf"/>
</dbReference>
<dbReference type="AlphaFoldDB" id="A0A136LX30"/>
<dbReference type="STRING" id="1617426.TR69_WS6001001207"/>
<dbReference type="Proteomes" id="UP000070457">
    <property type="component" value="Unassembled WGS sequence"/>
</dbReference>
<dbReference type="Gene3D" id="1.10.287.180">
    <property type="entry name" value="Transcription elongation factor, GreA/GreB, N-terminal domain"/>
    <property type="match status" value="1"/>
</dbReference>
<comment type="caution">
    <text evidence="1">The sequence shown here is derived from an EMBL/GenBank/DDBJ whole genome shotgun (WGS) entry which is preliminary data.</text>
</comment>
<evidence type="ECO:0000313" key="2">
    <source>
        <dbReference type="Proteomes" id="UP000070457"/>
    </source>
</evidence>
<name>A0A136LX30_9BACT</name>
<dbReference type="EMBL" id="JYNZ01000004">
    <property type="protein sequence ID" value="KXK26212.1"/>
    <property type="molecule type" value="Genomic_DNA"/>
</dbReference>
<dbReference type="GO" id="GO:0003677">
    <property type="term" value="F:DNA binding"/>
    <property type="evidence" value="ECO:0007669"/>
    <property type="project" value="InterPro"/>
</dbReference>
<sequence length="42" mass="4745">MPDDKIVLTKEGLADLEAELEMRLTETRKKIADDIEKRTTAG</sequence>
<evidence type="ECO:0000313" key="1">
    <source>
        <dbReference type="EMBL" id="KXK26212.1"/>
    </source>
</evidence>
<protein>
    <submittedName>
        <fullName evidence="1">Uncharacterized protein</fullName>
    </submittedName>
</protein>
<dbReference type="GO" id="GO:0032784">
    <property type="term" value="P:regulation of DNA-templated transcription elongation"/>
    <property type="evidence" value="ECO:0007669"/>
    <property type="project" value="InterPro"/>
</dbReference>
<gene>
    <name evidence="1" type="ORF">TR69_WS6001001207</name>
</gene>
<organism evidence="1 2">
    <name type="scientific">candidate division WS6 bacterium OLB20</name>
    <dbReference type="NCBI Taxonomy" id="1617426"/>
    <lineage>
        <taxon>Bacteria</taxon>
        <taxon>Candidatus Dojkabacteria</taxon>
    </lineage>
</organism>
<accession>A0A136LX30</accession>